<feature type="transmembrane region" description="Helical" evidence="1">
    <location>
        <begin position="123"/>
        <end position="146"/>
    </location>
</feature>
<evidence type="ECO:0008006" key="4">
    <source>
        <dbReference type="Google" id="ProtNLM"/>
    </source>
</evidence>
<organism evidence="2 3">
    <name type="scientific">Ohtaekwangia koreensis</name>
    <dbReference type="NCBI Taxonomy" id="688867"/>
    <lineage>
        <taxon>Bacteria</taxon>
        <taxon>Pseudomonadati</taxon>
        <taxon>Bacteroidota</taxon>
        <taxon>Cytophagia</taxon>
        <taxon>Cytophagales</taxon>
        <taxon>Fulvivirgaceae</taxon>
        <taxon>Ohtaekwangia</taxon>
    </lineage>
</organism>
<protein>
    <recommendedName>
        <fullName evidence="4">DUF3667 domain-containing protein</fullName>
    </recommendedName>
</protein>
<evidence type="ECO:0000256" key="1">
    <source>
        <dbReference type="SAM" id="Phobius"/>
    </source>
</evidence>
<name>A0A1T5M1U5_9BACT</name>
<keyword evidence="3" id="KW-1185">Reference proteome</keyword>
<accession>A0A1T5M1U5</accession>
<keyword evidence="1" id="KW-0472">Membrane</keyword>
<dbReference type="EMBL" id="FUZU01000003">
    <property type="protein sequence ID" value="SKC81819.1"/>
    <property type="molecule type" value="Genomic_DNA"/>
</dbReference>
<dbReference type="Proteomes" id="UP000190961">
    <property type="component" value="Unassembled WGS sequence"/>
</dbReference>
<gene>
    <name evidence="2" type="ORF">SAMN05660236_4025</name>
</gene>
<keyword evidence="1" id="KW-0812">Transmembrane</keyword>
<reference evidence="2 3" key="1">
    <citation type="submission" date="2017-02" db="EMBL/GenBank/DDBJ databases">
        <authorList>
            <person name="Peterson S.W."/>
        </authorList>
    </citation>
    <scope>NUCLEOTIDE SEQUENCE [LARGE SCALE GENOMIC DNA]</scope>
    <source>
        <strain evidence="2 3">DSM 25262</strain>
    </source>
</reference>
<feature type="transmembrane region" description="Helical" evidence="1">
    <location>
        <begin position="187"/>
        <end position="209"/>
    </location>
</feature>
<dbReference type="InterPro" id="IPR022134">
    <property type="entry name" value="DUF3667"/>
</dbReference>
<sequence length="247" mass="28252">MTKPTMLYKAINCRNCNMAVSGNFCSDCGRPRQVTRIDWHYIVHEIMHVLHFEKGILHTIRELLLKPGTSIQTFITTDRSRLVKPVLFIVVTSLIYTTIDHLFHIEQGYVNYTAINHSAVSVIFAWVQSHYGYANIIQGIFIAFWLKLAYRRHGYNFFEILILLCFVMGMGMLILSVFALIEGLTGIRTMGISVVVGLCYSCWAIGNFLDKRSVISYFKVVTFYLLGMLTCIISMVMVGVLIDLIKR</sequence>
<keyword evidence="1" id="KW-1133">Transmembrane helix</keyword>
<feature type="transmembrane region" description="Helical" evidence="1">
    <location>
        <begin position="221"/>
        <end position="242"/>
    </location>
</feature>
<evidence type="ECO:0000313" key="2">
    <source>
        <dbReference type="EMBL" id="SKC81819.1"/>
    </source>
</evidence>
<evidence type="ECO:0000313" key="3">
    <source>
        <dbReference type="Proteomes" id="UP000190961"/>
    </source>
</evidence>
<dbReference type="STRING" id="688867.SAMN05660236_4025"/>
<feature type="transmembrane region" description="Helical" evidence="1">
    <location>
        <begin position="82"/>
        <end position="103"/>
    </location>
</feature>
<feature type="transmembrane region" description="Helical" evidence="1">
    <location>
        <begin position="158"/>
        <end position="181"/>
    </location>
</feature>
<proteinExistence type="predicted"/>
<dbReference type="AlphaFoldDB" id="A0A1T5M1U5"/>
<dbReference type="Pfam" id="PF12412">
    <property type="entry name" value="DUF3667"/>
    <property type="match status" value="1"/>
</dbReference>